<dbReference type="GO" id="GO:0005634">
    <property type="term" value="C:nucleus"/>
    <property type="evidence" value="ECO:0007669"/>
    <property type="project" value="TreeGrafter"/>
</dbReference>
<dbReference type="PANTHER" id="PTHR11216">
    <property type="entry name" value="EH DOMAIN"/>
    <property type="match status" value="1"/>
</dbReference>
<feature type="region of interest" description="Disordered" evidence="2">
    <location>
        <begin position="699"/>
        <end position="743"/>
    </location>
</feature>
<feature type="compositionally biased region" description="Polar residues" evidence="2">
    <location>
        <begin position="319"/>
        <end position="328"/>
    </location>
</feature>
<dbReference type="EMBL" id="GGEC01047581">
    <property type="protein sequence ID" value="MBX28065.1"/>
    <property type="molecule type" value="Transcribed_RNA"/>
</dbReference>
<feature type="region of interest" description="Disordered" evidence="2">
    <location>
        <begin position="314"/>
        <end position="425"/>
    </location>
</feature>
<feature type="region of interest" description="Disordered" evidence="2">
    <location>
        <begin position="625"/>
        <end position="651"/>
    </location>
</feature>
<evidence type="ECO:0000313" key="3">
    <source>
        <dbReference type="EMBL" id="MBX28065.1"/>
    </source>
</evidence>
<dbReference type="GO" id="GO:0016197">
    <property type="term" value="P:endosomal transport"/>
    <property type="evidence" value="ECO:0007669"/>
    <property type="project" value="TreeGrafter"/>
</dbReference>
<proteinExistence type="predicted"/>
<accession>A0A2P2MCT6</accession>
<evidence type="ECO:0000256" key="2">
    <source>
        <dbReference type="SAM" id="MobiDB-lite"/>
    </source>
</evidence>
<feature type="region of interest" description="Disordered" evidence="2">
    <location>
        <begin position="43"/>
        <end position="101"/>
    </location>
</feature>
<dbReference type="GO" id="GO:0005737">
    <property type="term" value="C:cytoplasm"/>
    <property type="evidence" value="ECO:0007669"/>
    <property type="project" value="TreeGrafter"/>
</dbReference>
<keyword evidence="1" id="KW-0175">Coiled coil</keyword>
<feature type="coiled-coil region" evidence="1">
    <location>
        <begin position="118"/>
        <end position="191"/>
    </location>
</feature>
<feature type="compositionally biased region" description="Basic and acidic residues" evidence="2">
    <location>
        <begin position="355"/>
        <end position="370"/>
    </location>
</feature>
<organism evidence="3">
    <name type="scientific">Rhizophora mucronata</name>
    <name type="common">Asiatic mangrove</name>
    <dbReference type="NCBI Taxonomy" id="61149"/>
    <lineage>
        <taxon>Eukaryota</taxon>
        <taxon>Viridiplantae</taxon>
        <taxon>Streptophyta</taxon>
        <taxon>Embryophyta</taxon>
        <taxon>Tracheophyta</taxon>
        <taxon>Spermatophyta</taxon>
        <taxon>Magnoliopsida</taxon>
        <taxon>eudicotyledons</taxon>
        <taxon>Gunneridae</taxon>
        <taxon>Pentapetalae</taxon>
        <taxon>rosids</taxon>
        <taxon>fabids</taxon>
        <taxon>Malpighiales</taxon>
        <taxon>Rhizophoraceae</taxon>
        <taxon>Rhizophora</taxon>
    </lineage>
</organism>
<sequence>MLSLREFCTALYLMERYREGRPLPTTLPSSVMADEALLSISSHRTPSNVGGTWGPASGVKHPQTMTGVRPPSAAAAKPPKPPSVSHTDEKQTSQQKPKVPVLEKHLTDQLGQEEQDSLNSKFQEAAQADKEVEELEKEISQSRQKIEFFSAKMQELVLYKSRCDNRLNEVKARVSVERNEVEALAKKYEEKYKQTGDVASKLTIEEATFRDIQERKMELYRTIVKMEEGGTAADVLKVQVEHIQSGLEELAKTVNERCKQYGLRCKPTSLVELPFGWQPGIQEGAADWDEDWDKFEDEGFKFVKELTLDVQNVVAPPKTKSSPVQNETSSISGDDGVSSSNAQLKSEKVPSPGEPKPEKESAHYPRENGESRSPSDSPAGRIATENHELNNTPFRESADADGSPYAKEVRSDVGGAESVLSGDRSVDESHWGAFDTYSDTESVWGLDGAKGIGHEGHESSVFGGGDFGLNPIRTGPSGSKSPFLFVDSVPGTPAYDLGKSSFVFDSVPSTPAYDQRKGSALFDSFPSTPAYNQGKSTFMFADSVPSTPSYNFGNPLQRFSEGSEDHSFDSFSRFDSFDMHESGSFQSSHPSFARFDSMRSTVDSDQNYGSRFDLFRESRDSEQSHGFSRFDSYRDSDQSHGFSRSDSLRDSDHGQVFSARFDSFRESGDSEHSHGFSRFDSFSAHDSLFLQSPGNSLAGFDSARVPRDSGNRHGFSSFDDTDPFGSSGPFRTSLESETPRTRF</sequence>
<reference evidence="3" key="1">
    <citation type="submission" date="2018-02" db="EMBL/GenBank/DDBJ databases">
        <title>Rhizophora mucronata_Transcriptome.</title>
        <authorList>
            <person name="Meera S.P."/>
            <person name="Sreeshan A."/>
            <person name="Augustine A."/>
        </authorList>
    </citation>
    <scope>NUCLEOTIDE SEQUENCE</scope>
    <source>
        <tissue evidence="3">Leaf</tissue>
    </source>
</reference>
<dbReference type="AlphaFoldDB" id="A0A2P2MCT6"/>
<evidence type="ECO:0000256" key="1">
    <source>
        <dbReference type="SAM" id="Coils"/>
    </source>
</evidence>
<feature type="compositionally biased region" description="Low complexity" evidence="2">
    <location>
        <begin position="329"/>
        <end position="340"/>
    </location>
</feature>
<dbReference type="GO" id="GO:0006897">
    <property type="term" value="P:endocytosis"/>
    <property type="evidence" value="ECO:0007669"/>
    <property type="project" value="TreeGrafter"/>
</dbReference>
<name>A0A2P2MCT6_RHIMU</name>
<dbReference type="GO" id="GO:0005886">
    <property type="term" value="C:plasma membrane"/>
    <property type="evidence" value="ECO:0007669"/>
    <property type="project" value="TreeGrafter"/>
</dbReference>
<protein>
    <submittedName>
        <fullName evidence="3">Uncharacterized protein MANES_01G155900</fullName>
    </submittedName>
</protein>
<dbReference type="PANTHER" id="PTHR11216:SF161">
    <property type="entry name" value="CALCIUM-BINDING EF HAND FAMILY PROTEIN"/>
    <property type="match status" value="1"/>
</dbReference>